<comment type="caution">
    <text evidence="1">The sequence shown here is derived from an EMBL/GenBank/DDBJ whole genome shotgun (WGS) entry which is preliminary data.</text>
</comment>
<keyword evidence="2" id="KW-1185">Reference proteome</keyword>
<gene>
    <name evidence="1" type="ORF">WN944_001529</name>
</gene>
<proteinExistence type="predicted"/>
<sequence>MEAESTHALFVVVAGLHCCKWLSKRNLSFHPILDQKEEWTMRLGAMPKLECLILNSCAYWKKIPEQLWCIKSLNKFECWWPQPELRQKLRDFEDKAQYDNQVYPYGI</sequence>
<accession>A0AAP0MGP8</accession>
<organism evidence="1 2">
    <name type="scientific">Citrus x changshan-huyou</name>
    <dbReference type="NCBI Taxonomy" id="2935761"/>
    <lineage>
        <taxon>Eukaryota</taxon>
        <taxon>Viridiplantae</taxon>
        <taxon>Streptophyta</taxon>
        <taxon>Embryophyta</taxon>
        <taxon>Tracheophyta</taxon>
        <taxon>Spermatophyta</taxon>
        <taxon>Magnoliopsida</taxon>
        <taxon>eudicotyledons</taxon>
        <taxon>Gunneridae</taxon>
        <taxon>Pentapetalae</taxon>
        <taxon>rosids</taxon>
        <taxon>malvids</taxon>
        <taxon>Sapindales</taxon>
        <taxon>Rutaceae</taxon>
        <taxon>Aurantioideae</taxon>
        <taxon>Citrus</taxon>
    </lineage>
</organism>
<protein>
    <submittedName>
        <fullName evidence="1">Uncharacterized protein</fullName>
    </submittedName>
</protein>
<evidence type="ECO:0000313" key="1">
    <source>
        <dbReference type="EMBL" id="KAK9209165.1"/>
    </source>
</evidence>
<reference evidence="1 2" key="1">
    <citation type="submission" date="2024-05" db="EMBL/GenBank/DDBJ databases">
        <title>Haplotype-resolved chromosome-level genome assembly of Huyou (Citrus changshanensis).</title>
        <authorList>
            <person name="Miao C."/>
            <person name="Chen W."/>
            <person name="Wu Y."/>
            <person name="Wang L."/>
            <person name="Zhao S."/>
            <person name="Grierson D."/>
            <person name="Xu C."/>
            <person name="Chen K."/>
        </authorList>
    </citation>
    <scope>NUCLEOTIDE SEQUENCE [LARGE SCALE GENOMIC DNA]</scope>
    <source>
        <strain evidence="1">01-14</strain>
        <tissue evidence="1">Leaf</tissue>
    </source>
</reference>
<dbReference type="Proteomes" id="UP001428341">
    <property type="component" value="Unassembled WGS sequence"/>
</dbReference>
<dbReference type="AlphaFoldDB" id="A0AAP0MGP8"/>
<evidence type="ECO:0000313" key="2">
    <source>
        <dbReference type="Proteomes" id="UP001428341"/>
    </source>
</evidence>
<dbReference type="EMBL" id="JBCGBO010000004">
    <property type="protein sequence ID" value="KAK9209165.1"/>
    <property type="molecule type" value="Genomic_DNA"/>
</dbReference>
<name>A0AAP0MGP8_9ROSI</name>